<dbReference type="InterPro" id="IPR037119">
    <property type="entry name" value="Haem_oxidase_HugZ-like_sf"/>
</dbReference>
<dbReference type="Proteomes" id="UP000316726">
    <property type="component" value="Chromosome 2"/>
</dbReference>
<evidence type="ECO:0000256" key="1">
    <source>
        <dbReference type="SAM" id="MobiDB-lite"/>
    </source>
</evidence>
<evidence type="ECO:0000313" key="4">
    <source>
        <dbReference type="Proteomes" id="UP000316726"/>
    </source>
</evidence>
<feature type="region of interest" description="Disordered" evidence="1">
    <location>
        <begin position="38"/>
        <end position="86"/>
    </location>
</feature>
<dbReference type="EMBL" id="CP031035">
    <property type="protein sequence ID" value="QDZ18742.1"/>
    <property type="molecule type" value="Genomic_DNA"/>
</dbReference>
<protein>
    <recommendedName>
        <fullName evidence="2">DUF2470 domain-containing protein</fullName>
    </recommendedName>
</protein>
<reference evidence="3 4" key="1">
    <citation type="submission" date="2018-07" db="EMBL/GenBank/DDBJ databases">
        <title>The complete nuclear genome of the prasinophyte Chloropicon primus (CCMP1205).</title>
        <authorList>
            <person name="Pombert J.-F."/>
            <person name="Otis C."/>
            <person name="Turmel M."/>
            <person name="Lemieux C."/>
        </authorList>
    </citation>
    <scope>NUCLEOTIDE SEQUENCE [LARGE SCALE GENOMIC DNA]</scope>
    <source>
        <strain evidence="3 4">CCMP1205</strain>
    </source>
</reference>
<proteinExistence type="predicted"/>
<organism evidence="3 4">
    <name type="scientific">Chloropicon primus</name>
    <dbReference type="NCBI Taxonomy" id="1764295"/>
    <lineage>
        <taxon>Eukaryota</taxon>
        <taxon>Viridiplantae</taxon>
        <taxon>Chlorophyta</taxon>
        <taxon>Chloropicophyceae</taxon>
        <taxon>Chloropicales</taxon>
        <taxon>Chloropicaceae</taxon>
        <taxon>Chloropicon</taxon>
    </lineage>
</organism>
<dbReference type="AlphaFoldDB" id="A0A5B8MHA7"/>
<name>A0A5B8MHA7_9CHLO</name>
<gene>
    <name evidence="3" type="ORF">A3770_02p12600</name>
</gene>
<feature type="domain" description="DUF2470" evidence="2">
    <location>
        <begin position="276"/>
        <end position="349"/>
    </location>
</feature>
<evidence type="ECO:0000313" key="3">
    <source>
        <dbReference type="EMBL" id="QDZ18742.1"/>
    </source>
</evidence>
<dbReference type="OrthoDB" id="2138282at2759"/>
<dbReference type="InterPro" id="IPR019595">
    <property type="entry name" value="DUF2470"/>
</dbReference>
<dbReference type="Gene3D" id="3.20.180.10">
    <property type="entry name" value="PNP-oxidase-like"/>
    <property type="match status" value="1"/>
</dbReference>
<dbReference type="SUPFAM" id="SSF50475">
    <property type="entry name" value="FMN-binding split barrel"/>
    <property type="match status" value="1"/>
</dbReference>
<accession>A0A5B8MHA7</accession>
<dbReference type="PANTHER" id="PTHR13343">
    <property type="entry name" value="CREG1 PROTEIN"/>
    <property type="match status" value="1"/>
</dbReference>
<sequence length="358" mass="39508">MEARVRVRGQEGGGLGGVRVRRGRGRGSLKLHAVVVAEDARRRATTTTTRRERGRRTPPPLSSSSKASAAVNAETSSSGNEGVHAWGPIGSNEAIKGYTPTAAEDARTAVSLVRHGTFCTLASDTGTPFGTHVYYLVDEATGSPIIRVPSDSVEDLNLLKDGKCSLYIHPSGDASDCIARVTLMGNAVHLGREGDDSFEDVRQKFGEVAARLPPSERSFEDLVHDNDEVFRVDVEKVYVRRLACVITQQKEVEVVEGEEYQKAATDPLAFVAPYMVEKWNEEHLDDIVRFCTFLTGAMIEELEMCKLLWIDSLGLYIRFQKFGEFPKDIRMGFPQKVNDEKALVSALTMLGQVTWENQ</sequence>
<feature type="region of interest" description="Disordered" evidence="1">
    <location>
        <begin position="1"/>
        <end position="21"/>
    </location>
</feature>
<dbReference type="STRING" id="1764295.A0A5B8MHA7"/>
<dbReference type="InterPro" id="IPR012349">
    <property type="entry name" value="Split_barrel_FMN-bd"/>
</dbReference>
<evidence type="ECO:0000259" key="2">
    <source>
        <dbReference type="Pfam" id="PF10615"/>
    </source>
</evidence>
<dbReference type="Pfam" id="PF10615">
    <property type="entry name" value="DUF2470"/>
    <property type="match status" value="1"/>
</dbReference>
<keyword evidence="4" id="KW-1185">Reference proteome</keyword>
<dbReference type="PANTHER" id="PTHR13343:SF22">
    <property type="entry name" value="GLUTAMYL-TRNA REDUCTASE-BINDING PROTEIN, CHLOROPLASTIC"/>
    <property type="match status" value="1"/>
</dbReference>
<dbReference type="Gene3D" id="2.30.110.10">
    <property type="entry name" value="Electron Transport, Fmn-binding Protein, Chain A"/>
    <property type="match status" value="1"/>
</dbReference>
<dbReference type="GO" id="GO:0005737">
    <property type="term" value="C:cytoplasm"/>
    <property type="evidence" value="ECO:0007669"/>
    <property type="project" value="UniProtKB-ARBA"/>
</dbReference>